<dbReference type="RefSeq" id="WP_213502223.1">
    <property type="nucleotide sequence ID" value="NZ_CP054856.1"/>
</dbReference>
<evidence type="ECO:0000313" key="2">
    <source>
        <dbReference type="Proteomes" id="UP000677126"/>
    </source>
</evidence>
<evidence type="ECO:0008006" key="3">
    <source>
        <dbReference type="Google" id="ProtNLM"/>
    </source>
</evidence>
<protein>
    <recommendedName>
        <fullName evidence="3">DUF2190 family protein</fullName>
    </recommendedName>
</protein>
<evidence type="ECO:0000313" key="1">
    <source>
        <dbReference type="EMBL" id="QVM82938.1"/>
    </source>
</evidence>
<accession>A0ABX8E1I5</accession>
<keyword evidence="2" id="KW-1185">Reference proteome</keyword>
<proteinExistence type="predicted"/>
<sequence>MADHYVAQQVGVADGTEFPAQRADARQVGAHRRTILASKVPGTAWASGDRVYLGKKRVGETIVGIRLCTGTSLGTSTVDVGNGTTADKYVDGATLAATDVPTAIGPKASTLDDGGAAADEEIWATIGVAAIAAATVLTFEIELCGA</sequence>
<organism evidence="1 2">
    <name type="scientific">Novosphingobium decolorationis</name>
    <dbReference type="NCBI Taxonomy" id="2698673"/>
    <lineage>
        <taxon>Bacteria</taxon>
        <taxon>Pseudomonadati</taxon>
        <taxon>Pseudomonadota</taxon>
        <taxon>Alphaproteobacteria</taxon>
        <taxon>Sphingomonadales</taxon>
        <taxon>Sphingomonadaceae</taxon>
        <taxon>Novosphingobium</taxon>
    </lineage>
</organism>
<dbReference type="Proteomes" id="UP000677126">
    <property type="component" value="Chromosome"/>
</dbReference>
<dbReference type="EMBL" id="CP054856">
    <property type="protein sequence ID" value="QVM82938.1"/>
    <property type="molecule type" value="Genomic_DNA"/>
</dbReference>
<reference evidence="1 2" key="1">
    <citation type="journal article" date="2021" name="Int. J. Syst. Evol. Microbiol.">
        <title>Novosphingobium decolorationis sp. nov., an aniline blue-decolourizing bacterium isolated from East Pacific sediment.</title>
        <authorList>
            <person name="Chen X."/>
            <person name="Dong B."/>
            <person name="Chen T."/>
            <person name="Ren N."/>
            <person name="Wang J."/>
            <person name="Xu Y."/>
            <person name="Yang J."/>
            <person name="Zhu S."/>
            <person name="Chen J."/>
        </authorList>
    </citation>
    <scope>NUCLEOTIDE SEQUENCE [LARGE SCALE GENOMIC DNA]</scope>
    <source>
        <strain evidence="1 2">502str22</strain>
    </source>
</reference>
<name>A0ABX8E1I5_9SPHN</name>
<gene>
    <name evidence="1" type="ORF">HT578_03755</name>
</gene>